<feature type="binding site" evidence="6">
    <location>
        <position position="368"/>
    </location>
    <ligand>
        <name>Ca(2+)</name>
        <dbReference type="ChEBI" id="CHEBI:29108"/>
    </ligand>
</feature>
<dbReference type="Gene3D" id="3.60.20.10">
    <property type="entry name" value="Glutamine Phosphoribosylpyrophosphate, subunit 1, domain 1"/>
    <property type="match status" value="1"/>
</dbReference>
<evidence type="ECO:0000256" key="1">
    <source>
        <dbReference type="ARBA" id="ARBA00006586"/>
    </source>
</evidence>
<dbReference type="GO" id="GO:0017000">
    <property type="term" value="P:antibiotic biosynthetic process"/>
    <property type="evidence" value="ECO:0007669"/>
    <property type="project" value="InterPro"/>
</dbReference>
<dbReference type="InParanoid" id="A0A4R2PQ12"/>
<dbReference type="PANTHER" id="PTHR34218">
    <property type="entry name" value="PEPTIDASE S45 PENICILLIN AMIDASE"/>
    <property type="match status" value="1"/>
</dbReference>
<feature type="compositionally biased region" description="Low complexity" evidence="7">
    <location>
        <begin position="1"/>
        <end position="12"/>
    </location>
</feature>
<dbReference type="Gene3D" id="1.10.1400.10">
    <property type="match status" value="1"/>
</dbReference>
<comment type="cofactor">
    <cofactor evidence="6">
        <name>Ca(2+)</name>
        <dbReference type="ChEBI" id="CHEBI:29108"/>
    </cofactor>
    <text evidence="6">Binds 1 Ca(2+) ion per dimer.</text>
</comment>
<evidence type="ECO:0000256" key="5">
    <source>
        <dbReference type="PIRSR" id="PIRSR001227-1"/>
    </source>
</evidence>
<comment type="similarity">
    <text evidence="1">Belongs to the peptidase S45 family.</text>
</comment>
<evidence type="ECO:0000256" key="7">
    <source>
        <dbReference type="SAM" id="MobiDB-lite"/>
    </source>
</evidence>
<dbReference type="Gene3D" id="2.30.120.10">
    <property type="match status" value="1"/>
</dbReference>
<feature type="binding site" evidence="6">
    <location>
        <position position="369"/>
    </location>
    <ligand>
        <name>Ca(2+)</name>
        <dbReference type="ChEBI" id="CHEBI:29108"/>
    </ligand>
</feature>
<dbReference type="SUPFAM" id="SSF56235">
    <property type="entry name" value="N-terminal nucleophile aminohydrolases (Ntn hydrolases)"/>
    <property type="match status" value="1"/>
</dbReference>
<feature type="binding site" evidence="6">
    <location>
        <position position="366"/>
    </location>
    <ligand>
        <name>Ca(2+)</name>
        <dbReference type="ChEBI" id="CHEBI:29108"/>
    </ligand>
</feature>
<evidence type="ECO:0000313" key="9">
    <source>
        <dbReference type="EMBL" id="TCP37850.1"/>
    </source>
</evidence>
<accession>A0A4R2PQ12</accession>
<gene>
    <name evidence="9" type="ORF">EV659_102258</name>
</gene>
<evidence type="ECO:0000256" key="8">
    <source>
        <dbReference type="SAM" id="Phobius"/>
    </source>
</evidence>
<feature type="compositionally biased region" description="Low complexity" evidence="7">
    <location>
        <begin position="19"/>
        <end position="57"/>
    </location>
</feature>
<dbReference type="InterPro" id="IPR002692">
    <property type="entry name" value="S45"/>
</dbReference>
<dbReference type="AlphaFoldDB" id="A0A4R2PQ12"/>
<dbReference type="Proteomes" id="UP000295399">
    <property type="component" value="Unassembled WGS sequence"/>
</dbReference>
<keyword evidence="10" id="KW-1185">Reference proteome</keyword>
<dbReference type="InterPro" id="IPR014395">
    <property type="entry name" value="Pen/GL7ACA/AHL_acylase"/>
</dbReference>
<dbReference type="GO" id="GO:0016811">
    <property type="term" value="F:hydrolase activity, acting on carbon-nitrogen (but not peptide) bonds, in linear amides"/>
    <property type="evidence" value="ECO:0007669"/>
    <property type="project" value="InterPro"/>
</dbReference>
<keyword evidence="8" id="KW-0472">Membrane</keyword>
<comment type="caution">
    <text evidence="9">The sequence shown here is derived from an EMBL/GenBank/DDBJ whole genome shotgun (WGS) entry which is preliminary data.</text>
</comment>
<keyword evidence="6" id="KW-0106">Calcium</keyword>
<dbReference type="InterPro" id="IPR043147">
    <property type="entry name" value="Penicillin_amidase_A-knob"/>
</dbReference>
<keyword evidence="8" id="KW-1133">Transmembrane helix</keyword>
<evidence type="ECO:0000256" key="6">
    <source>
        <dbReference type="PIRSR" id="PIRSR001227-2"/>
    </source>
</evidence>
<reference evidence="9 10" key="1">
    <citation type="submission" date="2019-03" db="EMBL/GenBank/DDBJ databases">
        <title>Genomic Encyclopedia of Type Strains, Phase IV (KMG-IV): sequencing the most valuable type-strain genomes for metagenomic binning, comparative biology and taxonomic classification.</title>
        <authorList>
            <person name="Goeker M."/>
        </authorList>
    </citation>
    <scope>NUCLEOTIDE SEQUENCE [LARGE SCALE GENOMIC DNA]</scope>
    <source>
        <strain evidence="9 10">DSM 2132</strain>
    </source>
</reference>
<dbReference type="GO" id="GO:0046872">
    <property type="term" value="F:metal ion binding"/>
    <property type="evidence" value="ECO:0007669"/>
    <property type="project" value="UniProtKB-KW"/>
</dbReference>
<dbReference type="Gene3D" id="1.10.439.10">
    <property type="entry name" value="Penicillin Amidohydrolase, domain 1"/>
    <property type="match status" value="1"/>
</dbReference>
<feature type="region of interest" description="Disordered" evidence="7">
    <location>
        <begin position="1"/>
        <end position="62"/>
    </location>
</feature>
<dbReference type="PANTHER" id="PTHR34218:SF3">
    <property type="entry name" value="ACYL-HOMOSERINE LACTONE ACYLASE PVDQ"/>
    <property type="match status" value="1"/>
</dbReference>
<feature type="active site" description="Nucleophile" evidence="5">
    <location>
        <position position="293"/>
    </location>
</feature>
<keyword evidence="3" id="KW-0378">Hydrolase</keyword>
<keyword evidence="2" id="KW-0732">Signal</keyword>
<dbReference type="InterPro" id="IPR029055">
    <property type="entry name" value="Ntn_hydrolases_N"/>
</dbReference>
<evidence type="ECO:0000313" key="10">
    <source>
        <dbReference type="Proteomes" id="UP000295399"/>
    </source>
</evidence>
<feature type="binding site" evidence="6">
    <location>
        <position position="247"/>
    </location>
    <ligand>
        <name>Ca(2+)</name>
        <dbReference type="ChEBI" id="CHEBI:29108"/>
    </ligand>
</feature>
<organism evidence="9 10">
    <name type="scientific">Rhodothalassium salexigens DSM 2132</name>
    <dbReference type="NCBI Taxonomy" id="1188247"/>
    <lineage>
        <taxon>Bacteria</taxon>
        <taxon>Pseudomonadati</taxon>
        <taxon>Pseudomonadota</taxon>
        <taxon>Alphaproteobacteria</taxon>
        <taxon>Rhodothalassiales</taxon>
        <taxon>Rhodothalassiaceae</taxon>
        <taxon>Rhodothalassium</taxon>
    </lineage>
</organism>
<dbReference type="EMBL" id="SLXO01000002">
    <property type="protein sequence ID" value="TCP37850.1"/>
    <property type="molecule type" value="Genomic_DNA"/>
</dbReference>
<dbReference type="InterPro" id="IPR023343">
    <property type="entry name" value="Penicillin_amidase_dom1"/>
</dbReference>
<dbReference type="Pfam" id="PF01804">
    <property type="entry name" value="Penicil_amidase"/>
    <property type="match status" value="1"/>
</dbReference>
<evidence type="ECO:0000256" key="3">
    <source>
        <dbReference type="ARBA" id="ARBA00022801"/>
    </source>
</evidence>
<evidence type="ECO:0000256" key="4">
    <source>
        <dbReference type="ARBA" id="ARBA00023145"/>
    </source>
</evidence>
<keyword evidence="4" id="KW-0865">Zymogen</keyword>
<dbReference type="InterPro" id="IPR043146">
    <property type="entry name" value="Penicillin_amidase_N_B-knob"/>
</dbReference>
<feature type="transmembrane region" description="Helical" evidence="8">
    <location>
        <begin position="69"/>
        <end position="89"/>
    </location>
</feature>
<evidence type="ECO:0000256" key="2">
    <source>
        <dbReference type="ARBA" id="ARBA00022729"/>
    </source>
</evidence>
<proteinExistence type="inferred from homology"/>
<protein>
    <submittedName>
        <fullName evidence="9">Penicillin amidase/acyl-homoserine-lactone acylase</fullName>
    </submittedName>
</protein>
<keyword evidence="8" id="KW-0812">Transmembrane</keyword>
<dbReference type="PIRSF" id="PIRSF001227">
    <property type="entry name" value="Pen_acylase"/>
    <property type="match status" value="1"/>
</dbReference>
<keyword evidence="6" id="KW-0479">Metal-binding</keyword>
<name>A0A4R2PQ12_RHOSA</name>
<sequence>MTGPDTGPKATGPKPPSASAPAATVAGADAPGSATGAAEPGPAVAAGGDTAPGATADTRVRRRRRRLPWRGIGAGVAALLIVTLAGLAVHTRVKWPAPPSLASLRDAARAYDVRILRDRWGVPHIHGRTDAATAFGLGYAHAEDDWPTLERVVLMSRGHLAAHDGAQAAMGDYLVHLFRVRETVAARYETDLSAATRALLDGYAAGLNLWAGEHPEAVRAGVLPVTGQDIVAGFVFRVPFFFGLDRELAALVEPAEPAAASRAAPPPATATAAAIRRTGLALRAGLPEAALGSNAIAVAPARAPDGHTRLLVNSHQPYEGPVAWYEVRLKSDEGWDAIGATFPGAPVMLHGANRHLGWAHTVNKPDLVDAFKLIVDDPAEPERLRFDGRWVALDRRTVTLRIGLAPGFAWPVTRDVLWSPAHDAPVIETPSGFYAIRHAAQGAIGQVEQWLAMNKARDLDAWMAAMARNQIPSFNTVYADGQGNIAFVYNARVPARASGWPWRGVLPGDLSTVAWRSVRGFDAVPRLVNPAAGYVVSANHSPLDVTDAPDNLAAETLDPTLGVERGMTNRALRARALYGGAAPISRAAFIANKFDTRYAAGSAPVRLVVSLLNGTLPDTADNARKRWVLEHWNANAEADNPSAALVLLTALKALDDSSGNGRVVRDPVAALHEAADELMRHHGRLDVPWGTVMRLDRGRVDEALSGGPDTLRALYGGDTLDPDGRLRASVGDSYILVADWAADGTLRVDTVHQYGAAVHDPASPHYDDQARLFAAETLKPMALDLETVAARATRDYRPGADR</sequence>